<sequence>MDREALAQLAATDIHAALPPEDAEKALSSPPFIPIPSALNLRDLGLAAPATIKPGLIFRSGALTTWPASSRALLFSQYGIKTIFDLRHERERTRMPSPEIAGIETVWLPPTTAPSPLTLEKFAANGGVDGFADMYEEVATIYAPAFARVFAHIVARPREPLLFHCTAGKDRTGTLAALIERLAGAADDVVAADYALTRIGVEPGREMLTGILQSAFGGVGIETPGFKELSSCEGGYVLAFLRRVEERWGGVEGYLKGVLGLTGEEVEMVKRNIAA</sequence>
<dbReference type="EMBL" id="ML978124">
    <property type="protein sequence ID" value="KAF2100292.1"/>
    <property type="molecule type" value="Genomic_DNA"/>
</dbReference>
<dbReference type="InterPro" id="IPR000387">
    <property type="entry name" value="Tyr_Pase_dom"/>
</dbReference>
<dbReference type="PROSITE" id="PS50056">
    <property type="entry name" value="TYR_PHOSPHATASE_2"/>
    <property type="match status" value="1"/>
</dbReference>
<dbReference type="AlphaFoldDB" id="A0A9P4IKT0"/>
<dbReference type="OrthoDB" id="449382at2759"/>
<dbReference type="PROSITE" id="PS00383">
    <property type="entry name" value="TYR_PHOSPHATASE_1"/>
    <property type="match status" value="1"/>
</dbReference>
<evidence type="ECO:0000313" key="3">
    <source>
        <dbReference type="Proteomes" id="UP000799772"/>
    </source>
</evidence>
<feature type="domain" description="Tyrosine specific protein phosphatases" evidence="1">
    <location>
        <begin position="132"/>
        <end position="178"/>
    </location>
</feature>
<reference evidence="2" key="1">
    <citation type="journal article" date="2020" name="Stud. Mycol.">
        <title>101 Dothideomycetes genomes: a test case for predicting lifestyles and emergence of pathogens.</title>
        <authorList>
            <person name="Haridas S."/>
            <person name="Albert R."/>
            <person name="Binder M."/>
            <person name="Bloem J."/>
            <person name="Labutti K."/>
            <person name="Salamov A."/>
            <person name="Andreopoulos B."/>
            <person name="Baker S."/>
            <person name="Barry K."/>
            <person name="Bills G."/>
            <person name="Bluhm B."/>
            <person name="Cannon C."/>
            <person name="Castanera R."/>
            <person name="Culley D."/>
            <person name="Daum C."/>
            <person name="Ezra D."/>
            <person name="Gonzalez J."/>
            <person name="Henrissat B."/>
            <person name="Kuo A."/>
            <person name="Liang C."/>
            <person name="Lipzen A."/>
            <person name="Lutzoni F."/>
            <person name="Magnuson J."/>
            <person name="Mondo S."/>
            <person name="Nolan M."/>
            <person name="Ohm R."/>
            <person name="Pangilinan J."/>
            <person name="Park H.-J."/>
            <person name="Ramirez L."/>
            <person name="Alfaro M."/>
            <person name="Sun H."/>
            <person name="Tritt A."/>
            <person name="Yoshinaga Y."/>
            <person name="Zwiers L.-H."/>
            <person name="Turgeon B."/>
            <person name="Goodwin S."/>
            <person name="Spatafora J."/>
            <person name="Crous P."/>
            <person name="Grigoriev I."/>
        </authorList>
    </citation>
    <scope>NUCLEOTIDE SEQUENCE</scope>
    <source>
        <strain evidence="2">CBS 133067</strain>
    </source>
</reference>
<protein>
    <recommendedName>
        <fullName evidence="1">Tyrosine specific protein phosphatases domain-containing protein</fullName>
    </recommendedName>
</protein>
<dbReference type="PANTHER" id="PTHR31126:SF73">
    <property type="entry name" value="TYROSINE SPECIFIC PROTEIN PHOSPHATASES DOMAIN-CONTAINING PROTEIN"/>
    <property type="match status" value="1"/>
</dbReference>
<dbReference type="GO" id="GO:0004721">
    <property type="term" value="F:phosphoprotein phosphatase activity"/>
    <property type="evidence" value="ECO:0007669"/>
    <property type="project" value="InterPro"/>
</dbReference>
<dbReference type="SUPFAM" id="SSF52799">
    <property type="entry name" value="(Phosphotyrosine protein) phosphatases II"/>
    <property type="match status" value="1"/>
</dbReference>
<comment type="caution">
    <text evidence="2">The sequence shown here is derived from an EMBL/GenBank/DDBJ whole genome shotgun (WGS) entry which is preliminary data.</text>
</comment>
<evidence type="ECO:0000259" key="1">
    <source>
        <dbReference type="PROSITE" id="PS50056"/>
    </source>
</evidence>
<dbReference type="Pfam" id="PF13350">
    <property type="entry name" value="Y_phosphatase3"/>
    <property type="match status" value="1"/>
</dbReference>
<dbReference type="InterPro" id="IPR026893">
    <property type="entry name" value="Tyr/Ser_Pase_IphP-type"/>
</dbReference>
<name>A0A9P4IKT0_9PEZI</name>
<proteinExistence type="predicted"/>
<gene>
    <name evidence="2" type="ORF">NA57DRAFT_54384</name>
</gene>
<accession>A0A9P4IKT0</accession>
<dbReference type="InterPro" id="IPR029021">
    <property type="entry name" value="Prot-tyrosine_phosphatase-like"/>
</dbReference>
<keyword evidence="3" id="KW-1185">Reference proteome</keyword>
<dbReference type="PANTHER" id="PTHR31126">
    <property type="entry name" value="TYROSINE-PROTEIN PHOSPHATASE"/>
    <property type="match status" value="1"/>
</dbReference>
<dbReference type="Gene3D" id="3.90.190.10">
    <property type="entry name" value="Protein tyrosine phosphatase superfamily"/>
    <property type="match status" value="1"/>
</dbReference>
<evidence type="ECO:0000313" key="2">
    <source>
        <dbReference type="EMBL" id="KAF2100292.1"/>
    </source>
</evidence>
<dbReference type="InterPro" id="IPR016130">
    <property type="entry name" value="Tyr_Pase_AS"/>
</dbReference>
<dbReference type="Proteomes" id="UP000799772">
    <property type="component" value="Unassembled WGS sequence"/>
</dbReference>
<organism evidence="2 3">
    <name type="scientific">Rhizodiscina lignyota</name>
    <dbReference type="NCBI Taxonomy" id="1504668"/>
    <lineage>
        <taxon>Eukaryota</taxon>
        <taxon>Fungi</taxon>
        <taxon>Dikarya</taxon>
        <taxon>Ascomycota</taxon>
        <taxon>Pezizomycotina</taxon>
        <taxon>Dothideomycetes</taxon>
        <taxon>Pleosporomycetidae</taxon>
        <taxon>Aulographales</taxon>
        <taxon>Rhizodiscinaceae</taxon>
        <taxon>Rhizodiscina</taxon>
    </lineage>
</organism>